<organism evidence="2">
    <name type="scientific">Sesamum calycinum</name>
    <dbReference type="NCBI Taxonomy" id="2727403"/>
    <lineage>
        <taxon>Eukaryota</taxon>
        <taxon>Viridiplantae</taxon>
        <taxon>Streptophyta</taxon>
        <taxon>Embryophyta</taxon>
        <taxon>Tracheophyta</taxon>
        <taxon>Spermatophyta</taxon>
        <taxon>Magnoliopsida</taxon>
        <taxon>eudicotyledons</taxon>
        <taxon>Gunneridae</taxon>
        <taxon>Pentapetalae</taxon>
        <taxon>asterids</taxon>
        <taxon>lamiids</taxon>
        <taxon>Lamiales</taxon>
        <taxon>Pedaliaceae</taxon>
        <taxon>Sesamum</taxon>
    </lineage>
</organism>
<feature type="compositionally biased region" description="Basic and acidic residues" evidence="1">
    <location>
        <begin position="175"/>
        <end position="198"/>
    </location>
</feature>
<accession>A0AAW2SER0</accession>
<dbReference type="AlphaFoldDB" id="A0AAW2SER0"/>
<proteinExistence type="predicted"/>
<name>A0AAW2SER0_9LAMI</name>
<evidence type="ECO:0000256" key="1">
    <source>
        <dbReference type="SAM" id="MobiDB-lite"/>
    </source>
</evidence>
<sequence length="198" mass="21554">MSQRARLSVLDLEGPDTYRGSAQVCWGSIPLPRFSGKLVGVVRSRSLCFNLRSPSRQGVLVAKESFLTCFVILELTWSEIVVVTWVDEVPCGKVGCHVCGPFGPNILVCLDHDPSRGMSQASSPRDVLGLESGDVLGRPFLRPTAEPTLAQPHLLGCKPPEKEAITASGWSSMEPRSKAIDKIEEGAKLSVEERRRLG</sequence>
<comment type="caution">
    <text evidence="2">The sequence shown here is derived from an EMBL/GenBank/DDBJ whole genome shotgun (WGS) entry which is preliminary data.</text>
</comment>
<dbReference type="EMBL" id="JACGWM010000002">
    <property type="protein sequence ID" value="KAL0391041.1"/>
    <property type="molecule type" value="Genomic_DNA"/>
</dbReference>
<feature type="region of interest" description="Disordered" evidence="1">
    <location>
        <begin position="166"/>
        <end position="198"/>
    </location>
</feature>
<reference evidence="2" key="1">
    <citation type="submission" date="2020-06" db="EMBL/GenBank/DDBJ databases">
        <authorList>
            <person name="Li T."/>
            <person name="Hu X."/>
            <person name="Zhang T."/>
            <person name="Song X."/>
            <person name="Zhang H."/>
            <person name="Dai N."/>
            <person name="Sheng W."/>
            <person name="Hou X."/>
            <person name="Wei L."/>
        </authorList>
    </citation>
    <scope>NUCLEOTIDE SEQUENCE</scope>
    <source>
        <strain evidence="2">KEN8</strain>
        <tissue evidence="2">Leaf</tissue>
    </source>
</reference>
<protein>
    <submittedName>
        <fullName evidence="2">Uncharacterized protein</fullName>
    </submittedName>
</protein>
<gene>
    <name evidence="2" type="ORF">Scaly_0461200</name>
</gene>
<reference evidence="2" key="2">
    <citation type="journal article" date="2024" name="Plant">
        <title>Genomic evolution and insights into agronomic trait innovations of Sesamum species.</title>
        <authorList>
            <person name="Miao H."/>
            <person name="Wang L."/>
            <person name="Qu L."/>
            <person name="Liu H."/>
            <person name="Sun Y."/>
            <person name="Le M."/>
            <person name="Wang Q."/>
            <person name="Wei S."/>
            <person name="Zheng Y."/>
            <person name="Lin W."/>
            <person name="Duan Y."/>
            <person name="Cao H."/>
            <person name="Xiong S."/>
            <person name="Wang X."/>
            <person name="Wei L."/>
            <person name="Li C."/>
            <person name="Ma Q."/>
            <person name="Ju M."/>
            <person name="Zhao R."/>
            <person name="Li G."/>
            <person name="Mu C."/>
            <person name="Tian Q."/>
            <person name="Mei H."/>
            <person name="Zhang T."/>
            <person name="Gao T."/>
            <person name="Zhang H."/>
        </authorList>
    </citation>
    <scope>NUCLEOTIDE SEQUENCE</scope>
    <source>
        <strain evidence="2">KEN8</strain>
    </source>
</reference>
<evidence type="ECO:0000313" key="2">
    <source>
        <dbReference type="EMBL" id="KAL0391041.1"/>
    </source>
</evidence>